<dbReference type="InterPro" id="IPR000649">
    <property type="entry name" value="IF-2B-related"/>
</dbReference>
<keyword evidence="3" id="KW-0963">Cytoplasm</keyword>
<comment type="similarity">
    <text evidence="2 9">Belongs to the eIF-2B alpha/beta/delta subunits family.</text>
</comment>
<dbReference type="InterPro" id="IPR037171">
    <property type="entry name" value="NagB/RpiA_transferase-like"/>
</dbReference>
<proteinExistence type="inferred from homology"/>
<comment type="subcellular location">
    <subcellularLocation>
        <location evidence="1">Cytoplasm</location>
        <location evidence="1">Cytosol</location>
    </subcellularLocation>
</comment>
<evidence type="ECO:0000256" key="7">
    <source>
        <dbReference type="ARBA" id="ARBA00044228"/>
    </source>
</evidence>
<gene>
    <name evidence="10" type="ORF">M9Y10_011500</name>
</gene>
<dbReference type="Proteomes" id="UP001470230">
    <property type="component" value="Unassembled WGS sequence"/>
</dbReference>
<evidence type="ECO:0000256" key="8">
    <source>
        <dbReference type="ARBA" id="ARBA00046432"/>
    </source>
</evidence>
<name>A0ABR2IL72_9EUKA</name>
<organism evidence="10 11">
    <name type="scientific">Tritrichomonas musculus</name>
    <dbReference type="NCBI Taxonomy" id="1915356"/>
    <lineage>
        <taxon>Eukaryota</taxon>
        <taxon>Metamonada</taxon>
        <taxon>Parabasalia</taxon>
        <taxon>Tritrichomonadida</taxon>
        <taxon>Tritrichomonadidae</taxon>
        <taxon>Tritrichomonas</taxon>
    </lineage>
</organism>
<keyword evidence="4 10" id="KW-0396">Initiation factor</keyword>
<dbReference type="InterPro" id="IPR051855">
    <property type="entry name" value="eIF2B_beta_subunit"/>
</dbReference>
<dbReference type="PANTHER" id="PTHR45859:SF1">
    <property type="entry name" value="TRANSLATION INITIATION FACTOR EIF-2B SUBUNIT BETA"/>
    <property type="match status" value="1"/>
</dbReference>
<dbReference type="GO" id="GO:0003743">
    <property type="term" value="F:translation initiation factor activity"/>
    <property type="evidence" value="ECO:0007669"/>
    <property type="project" value="UniProtKB-KW"/>
</dbReference>
<dbReference type="Pfam" id="PF01008">
    <property type="entry name" value="IF-2B"/>
    <property type="match status" value="1"/>
</dbReference>
<comment type="subunit">
    <text evidence="8">Component of the translation initiation factor 2B (eIF2B) complex which is a heterodecamer of two sets of five different subunits: alpha, beta, gamma, delta and epsilon. Subunits alpha, beta and delta comprise a regulatory subcomplex and subunits epsilon and gamma comprise a catalytic subcomplex. Within the complex, the hexameric regulatory complex resides at the center, with the two heterodimeric catalytic subcomplexes bound on opposite sides.</text>
</comment>
<dbReference type="EMBL" id="JAPFFF010000017">
    <property type="protein sequence ID" value="KAK8863810.1"/>
    <property type="molecule type" value="Genomic_DNA"/>
</dbReference>
<protein>
    <recommendedName>
        <fullName evidence="6">Translation initiation factor eIF2B subunit beta</fullName>
    </recommendedName>
    <alternativeName>
        <fullName evidence="7">eIF2B GDP-GTP exchange factor subunit beta</fullName>
    </alternativeName>
</protein>
<evidence type="ECO:0000313" key="10">
    <source>
        <dbReference type="EMBL" id="KAK8863810.1"/>
    </source>
</evidence>
<reference evidence="10 11" key="1">
    <citation type="submission" date="2024-04" db="EMBL/GenBank/DDBJ databases">
        <title>Tritrichomonas musculus Genome.</title>
        <authorList>
            <person name="Alves-Ferreira E."/>
            <person name="Grigg M."/>
            <person name="Lorenzi H."/>
            <person name="Galac M."/>
        </authorList>
    </citation>
    <scope>NUCLEOTIDE SEQUENCE [LARGE SCALE GENOMIC DNA]</scope>
    <source>
        <strain evidence="10 11">EAF2021</strain>
    </source>
</reference>
<sequence length="390" mass="44144">MKSNYRKALLTFELKVRRREFSDSYAIACNILNLFQNAIKKVSTPEEIKLVFNDLAQQLQEHFPYNVMINNVCSILKARLNEQLEEDSRIKDTHSKKSVYEYPFSQSISNDLNKTGEVSIERRQKGNDFFDRSKFIPKSHSKSFLNMLVFQNASTPKTSEVESDGSNNPPEASLKIGMLEEIDLLYSNLTASYKSIAKNASSFLFPHDIVLTLGYSKTILDFISESHANFTIFVTERAPEYDGLKMAEELKQTKNNVIVIPDSAVFAVLPKVSKIIIPVFSVLANGGVVSYSLSHSVALAAKHYSTPFIALYWSLKLTDRMPLPGKFFTTLHQPSQIFRKTDPTVSNVVAMNIEYDYIPPELITLFINEEGAHSTADVFNLVLQMYGEDE</sequence>
<evidence type="ECO:0000313" key="11">
    <source>
        <dbReference type="Proteomes" id="UP001470230"/>
    </source>
</evidence>
<dbReference type="SUPFAM" id="SSF100950">
    <property type="entry name" value="NagB/RpiA/CoA transferase-like"/>
    <property type="match status" value="1"/>
</dbReference>
<keyword evidence="11" id="KW-1185">Reference proteome</keyword>
<accession>A0ABR2IL72</accession>
<evidence type="ECO:0000256" key="5">
    <source>
        <dbReference type="ARBA" id="ARBA00022917"/>
    </source>
</evidence>
<dbReference type="PANTHER" id="PTHR45859">
    <property type="entry name" value="TRANSLATION INITIATION FACTOR EIF-2B SUBUNIT BETA"/>
    <property type="match status" value="1"/>
</dbReference>
<evidence type="ECO:0000256" key="9">
    <source>
        <dbReference type="RuleBase" id="RU003814"/>
    </source>
</evidence>
<keyword evidence="5" id="KW-0648">Protein biosynthesis</keyword>
<evidence type="ECO:0000256" key="6">
    <source>
        <dbReference type="ARBA" id="ARBA00044122"/>
    </source>
</evidence>
<evidence type="ECO:0000256" key="4">
    <source>
        <dbReference type="ARBA" id="ARBA00022540"/>
    </source>
</evidence>
<evidence type="ECO:0000256" key="3">
    <source>
        <dbReference type="ARBA" id="ARBA00022490"/>
    </source>
</evidence>
<evidence type="ECO:0000256" key="1">
    <source>
        <dbReference type="ARBA" id="ARBA00004514"/>
    </source>
</evidence>
<comment type="caution">
    <text evidence="10">The sequence shown here is derived from an EMBL/GenBank/DDBJ whole genome shotgun (WGS) entry which is preliminary data.</text>
</comment>
<dbReference type="Gene3D" id="3.40.50.10470">
    <property type="entry name" value="Translation initiation factor eif-2b, domain 2"/>
    <property type="match status" value="1"/>
</dbReference>
<dbReference type="InterPro" id="IPR042529">
    <property type="entry name" value="IF_2B-like_C"/>
</dbReference>
<evidence type="ECO:0000256" key="2">
    <source>
        <dbReference type="ARBA" id="ARBA00007251"/>
    </source>
</evidence>